<dbReference type="EMBL" id="GBXM01108600">
    <property type="protein sequence ID" value="JAG99976.1"/>
    <property type="molecule type" value="Transcribed_RNA"/>
</dbReference>
<name>A0A0E9P6S5_ANGAN</name>
<protein>
    <submittedName>
        <fullName evidence="1">Uncharacterized protein</fullName>
    </submittedName>
</protein>
<sequence length="23" mass="2606">MFRACHLKGLTHITLLIINLANI</sequence>
<evidence type="ECO:0000313" key="1">
    <source>
        <dbReference type="EMBL" id="JAG99976.1"/>
    </source>
</evidence>
<organism evidence="1">
    <name type="scientific">Anguilla anguilla</name>
    <name type="common">European freshwater eel</name>
    <name type="synonym">Muraena anguilla</name>
    <dbReference type="NCBI Taxonomy" id="7936"/>
    <lineage>
        <taxon>Eukaryota</taxon>
        <taxon>Metazoa</taxon>
        <taxon>Chordata</taxon>
        <taxon>Craniata</taxon>
        <taxon>Vertebrata</taxon>
        <taxon>Euteleostomi</taxon>
        <taxon>Actinopterygii</taxon>
        <taxon>Neopterygii</taxon>
        <taxon>Teleostei</taxon>
        <taxon>Anguilliformes</taxon>
        <taxon>Anguillidae</taxon>
        <taxon>Anguilla</taxon>
    </lineage>
</organism>
<dbReference type="EMBL" id="GBXM01039128">
    <property type="protein sequence ID" value="JAH69449.1"/>
    <property type="molecule type" value="Transcribed_RNA"/>
</dbReference>
<proteinExistence type="predicted"/>
<reference evidence="1" key="1">
    <citation type="submission" date="2014-11" db="EMBL/GenBank/DDBJ databases">
        <authorList>
            <person name="Amaro Gonzalez C."/>
        </authorList>
    </citation>
    <scope>NUCLEOTIDE SEQUENCE</scope>
</reference>
<accession>A0A0E9P6S5</accession>
<dbReference type="AlphaFoldDB" id="A0A0E9P6S5"/>
<reference evidence="1" key="2">
    <citation type="journal article" date="2015" name="Fish Shellfish Immunol.">
        <title>Early steps in the European eel (Anguilla anguilla)-Vibrio vulnificus interaction in the gills: Role of the RtxA13 toxin.</title>
        <authorList>
            <person name="Callol A."/>
            <person name="Pajuelo D."/>
            <person name="Ebbesson L."/>
            <person name="Teles M."/>
            <person name="MacKenzie S."/>
            <person name="Amaro C."/>
        </authorList>
    </citation>
    <scope>NUCLEOTIDE SEQUENCE</scope>
</reference>